<feature type="domain" description="Fibronectin type III-like" evidence="3">
    <location>
        <begin position="350"/>
        <end position="421"/>
    </location>
</feature>
<dbReference type="PANTHER" id="PTHR42715:SF10">
    <property type="entry name" value="BETA-GLUCOSIDASE"/>
    <property type="match status" value="1"/>
</dbReference>
<accession>A0A9D1ADP3</accession>
<dbReference type="InterPro" id="IPR013783">
    <property type="entry name" value="Ig-like_fold"/>
</dbReference>
<dbReference type="Pfam" id="PF01915">
    <property type="entry name" value="Glyco_hydro_3_C"/>
    <property type="match status" value="1"/>
</dbReference>
<dbReference type="InterPro" id="IPR017853">
    <property type="entry name" value="GH"/>
</dbReference>
<dbReference type="AlphaFoldDB" id="A0A9D1ADP3"/>
<dbReference type="InterPro" id="IPR036881">
    <property type="entry name" value="Glyco_hydro_3_C_sf"/>
</dbReference>
<evidence type="ECO:0000259" key="3">
    <source>
        <dbReference type="SMART" id="SM01217"/>
    </source>
</evidence>
<dbReference type="Pfam" id="PF14310">
    <property type="entry name" value="Fn3-like"/>
    <property type="match status" value="1"/>
</dbReference>
<reference evidence="4" key="2">
    <citation type="journal article" date="2021" name="PeerJ">
        <title>Extensive microbial diversity within the chicken gut microbiome revealed by metagenomics and culture.</title>
        <authorList>
            <person name="Gilroy R."/>
            <person name="Ravi A."/>
            <person name="Getino M."/>
            <person name="Pursley I."/>
            <person name="Horton D.L."/>
            <person name="Alikhan N.F."/>
            <person name="Baker D."/>
            <person name="Gharbi K."/>
            <person name="Hall N."/>
            <person name="Watson M."/>
            <person name="Adriaenssens E.M."/>
            <person name="Foster-Nyarko E."/>
            <person name="Jarju S."/>
            <person name="Secka A."/>
            <person name="Antonio M."/>
            <person name="Oren A."/>
            <person name="Chaudhuri R.R."/>
            <person name="La Ragione R."/>
            <person name="Hildebrand F."/>
            <person name="Pallen M.J."/>
        </authorList>
    </citation>
    <scope>NUCLEOTIDE SEQUENCE</scope>
    <source>
        <strain evidence="4">ChiSjej4B22-8148</strain>
    </source>
</reference>
<dbReference type="Gene3D" id="3.20.20.300">
    <property type="entry name" value="Glycoside hydrolase, family 3, N-terminal domain"/>
    <property type="match status" value="1"/>
</dbReference>
<dbReference type="GO" id="GO:0004553">
    <property type="term" value="F:hydrolase activity, hydrolyzing O-glycosyl compounds"/>
    <property type="evidence" value="ECO:0007669"/>
    <property type="project" value="InterPro"/>
</dbReference>
<dbReference type="PRINTS" id="PR00133">
    <property type="entry name" value="GLHYDRLASE3"/>
</dbReference>
<name>A0A9D1ADP3_9FIRM</name>
<evidence type="ECO:0000313" key="5">
    <source>
        <dbReference type="Proteomes" id="UP000886757"/>
    </source>
</evidence>
<dbReference type="SUPFAM" id="SSF51445">
    <property type="entry name" value="(Trans)glycosidases"/>
    <property type="match status" value="1"/>
</dbReference>
<dbReference type="Pfam" id="PF00933">
    <property type="entry name" value="Glyco_hydro_3"/>
    <property type="match status" value="1"/>
</dbReference>
<evidence type="ECO:0000313" key="4">
    <source>
        <dbReference type="EMBL" id="HIR14333.1"/>
    </source>
</evidence>
<sequence>MKLRTRSYTGTVNGEVTQRELEHGRLAREAAAEGIVLLKNEENLLPIPKGSRLGLYGAGAVKTVKGGTGSGDVNERHSVTIYEGLTNAGYQITSGQWLDSYLGLYDQSRQEWRDEIFRKMDGNDGNFFEAYSSVPYRMPCGAALDKEAAGKDGAETAVFVLSRNAGENKDRLESRGDYYITEEEFQLLKDISDTYKNVVLVINAGGIVDLAFADEIPNLKAILYFVQGGQEGGSALADILSGEISPSGKLTDTWAEKYEDYPNASYFSYKSGDVFKEEYKEGIYVGYRYFDTFDVPVRYGFGYGLSYTAFEVKTESVEIIPEGDKLGSAGPSLRVIAAVQNAGDKYPGKEVVQVYISCPQTKQKKEFRRLIGYGKTKMLQPGEAEKVTIAIPLWLLASYSENVSCWFLEEGQYGLWVGNSLQKAELWGSLQLEGDVILSESVPVCGLKERLEELEPTQEKVSEKEYLWHKKALELPSIVLNQDIFKKEVILYDYKEKTEGRAGEITDSLSADQLIAFTTGDPNRGQAFLAGQTRQTVPGAAAETTSAAAGKPWEVASIVLADGPAGLRLKKEYQVKDGVIDSGTLMEALEGGFFADKKEMEGTVYYQYCTAVPVGTLLAQTWNTDLLTRVGEMIGEEMKLFEVTLWLAPGMNIHRNPLCGRNFEYYSEDPLLSGTMAAAITKGVQSVPGCGTTIKHFACNNQEDNRMGSDSIVSERALREIYLRGFEIAVKDAQPMAIMTSYNMINGVHAANSYDLCTKVARCEWGFQGVIMTDWTTTTDSTAGEISAAGCIRAGNDLVMPGSPRDIANIKEELEKGTLSEEELKACVRRIIKICLASNQYEGAASYPGDSF</sequence>
<dbReference type="EMBL" id="DVGK01000117">
    <property type="protein sequence ID" value="HIR14333.1"/>
    <property type="molecule type" value="Genomic_DNA"/>
</dbReference>
<dbReference type="GO" id="GO:0005975">
    <property type="term" value="P:carbohydrate metabolic process"/>
    <property type="evidence" value="ECO:0007669"/>
    <property type="project" value="InterPro"/>
</dbReference>
<gene>
    <name evidence="4" type="ORF">IAB31_10485</name>
</gene>
<evidence type="ECO:0000256" key="2">
    <source>
        <dbReference type="ARBA" id="ARBA00022801"/>
    </source>
</evidence>
<organism evidence="4 5">
    <name type="scientific">Candidatus Choladousia intestinavium</name>
    <dbReference type="NCBI Taxonomy" id="2840727"/>
    <lineage>
        <taxon>Bacteria</taxon>
        <taxon>Bacillati</taxon>
        <taxon>Bacillota</taxon>
        <taxon>Clostridia</taxon>
        <taxon>Lachnospirales</taxon>
        <taxon>Lachnospiraceae</taxon>
        <taxon>Lachnospiraceae incertae sedis</taxon>
        <taxon>Candidatus Choladousia</taxon>
    </lineage>
</organism>
<dbReference type="SUPFAM" id="SSF52279">
    <property type="entry name" value="Beta-D-glucan exohydrolase, C-terminal domain"/>
    <property type="match status" value="1"/>
</dbReference>
<protein>
    <submittedName>
        <fullName evidence="4">Glycoside hydrolase family 3 C-terminal domain-containing protein</fullName>
    </submittedName>
</protein>
<dbReference type="PANTHER" id="PTHR42715">
    <property type="entry name" value="BETA-GLUCOSIDASE"/>
    <property type="match status" value="1"/>
</dbReference>
<dbReference type="InterPro" id="IPR002772">
    <property type="entry name" value="Glyco_hydro_3_C"/>
</dbReference>
<dbReference type="InterPro" id="IPR001764">
    <property type="entry name" value="Glyco_hydro_3_N"/>
</dbReference>
<comment type="caution">
    <text evidence="4">The sequence shown here is derived from an EMBL/GenBank/DDBJ whole genome shotgun (WGS) entry which is preliminary data.</text>
</comment>
<keyword evidence="2 4" id="KW-0378">Hydrolase</keyword>
<evidence type="ECO:0000256" key="1">
    <source>
        <dbReference type="ARBA" id="ARBA00005336"/>
    </source>
</evidence>
<dbReference type="Gene3D" id="3.40.50.1700">
    <property type="entry name" value="Glycoside hydrolase family 3 C-terminal domain"/>
    <property type="match status" value="1"/>
</dbReference>
<dbReference type="Proteomes" id="UP000886757">
    <property type="component" value="Unassembled WGS sequence"/>
</dbReference>
<comment type="similarity">
    <text evidence="1">Belongs to the glycosyl hydrolase 3 family.</text>
</comment>
<dbReference type="InterPro" id="IPR026891">
    <property type="entry name" value="Fn3-like"/>
</dbReference>
<dbReference type="Gene3D" id="2.60.40.10">
    <property type="entry name" value="Immunoglobulins"/>
    <property type="match status" value="1"/>
</dbReference>
<reference evidence="4" key="1">
    <citation type="submission" date="2020-10" db="EMBL/GenBank/DDBJ databases">
        <authorList>
            <person name="Gilroy R."/>
        </authorList>
    </citation>
    <scope>NUCLEOTIDE SEQUENCE</scope>
    <source>
        <strain evidence="4">ChiSjej4B22-8148</strain>
    </source>
</reference>
<dbReference type="InterPro" id="IPR036962">
    <property type="entry name" value="Glyco_hydro_3_N_sf"/>
</dbReference>
<proteinExistence type="inferred from homology"/>
<dbReference type="SMART" id="SM01217">
    <property type="entry name" value="Fn3_like"/>
    <property type="match status" value="1"/>
</dbReference>
<dbReference type="InterPro" id="IPR050288">
    <property type="entry name" value="Cellulose_deg_GH3"/>
</dbReference>